<dbReference type="Pfam" id="PF06114">
    <property type="entry name" value="Peptidase_M78"/>
    <property type="match status" value="1"/>
</dbReference>
<organism evidence="3 4">
    <name type="scientific">Pseudoalteromonas byunsanensis</name>
    <dbReference type="NCBI Taxonomy" id="327939"/>
    <lineage>
        <taxon>Bacteria</taxon>
        <taxon>Pseudomonadati</taxon>
        <taxon>Pseudomonadota</taxon>
        <taxon>Gammaproteobacteria</taxon>
        <taxon>Alteromonadales</taxon>
        <taxon>Pseudoalteromonadaceae</taxon>
        <taxon>Pseudoalteromonas</taxon>
    </lineage>
</organism>
<comment type="similarity">
    <text evidence="1">Belongs to the short-chain fatty acyl-CoA assimilation regulator (ScfR) family.</text>
</comment>
<dbReference type="OrthoDB" id="9794834at2"/>
<dbReference type="GO" id="GO:0003677">
    <property type="term" value="F:DNA binding"/>
    <property type="evidence" value="ECO:0007669"/>
    <property type="project" value="InterPro"/>
</dbReference>
<dbReference type="SUPFAM" id="SSF47413">
    <property type="entry name" value="lambda repressor-like DNA-binding domains"/>
    <property type="match status" value="1"/>
</dbReference>
<reference evidence="3 4" key="1">
    <citation type="submission" date="2016-10" db="EMBL/GenBank/DDBJ databases">
        <title>Pseudoalteromonas amylolytica sp. nov., isolated from the surface seawater.</title>
        <authorList>
            <person name="Wu Y.-H."/>
            <person name="Cheng H."/>
            <person name="Jin X.-B."/>
            <person name="Wang C.-S."/>
            <person name="Xu X.-W."/>
        </authorList>
    </citation>
    <scope>NUCLEOTIDE SEQUENCE [LARGE SCALE GENOMIC DNA]</scope>
    <source>
        <strain evidence="3 4">JCM 12483</strain>
    </source>
</reference>
<dbReference type="EMBL" id="MNAN01000032">
    <property type="protein sequence ID" value="OHU94762.1"/>
    <property type="molecule type" value="Genomic_DNA"/>
</dbReference>
<dbReference type="SMART" id="SM00530">
    <property type="entry name" value="HTH_XRE"/>
    <property type="match status" value="1"/>
</dbReference>
<dbReference type="RefSeq" id="WP_070992279.1">
    <property type="nucleotide sequence ID" value="NZ_CBCSHD010000007.1"/>
</dbReference>
<name>A0A1S1N614_9GAMM</name>
<dbReference type="InterPro" id="IPR010359">
    <property type="entry name" value="IrrE_HExxH"/>
</dbReference>
<dbReference type="InterPro" id="IPR052345">
    <property type="entry name" value="Rad_response_metalloprotease"/>
</dbReference>
<proteinExistence type="inferred from homology"/>
<dbReference type="InterPro" id="IPR001387">
    <property type="entry name" value="Cro/C1-type_HTH"/>
</dbReference>
<accession>A0A1S1N614</accession>
<dbReference type="PANTHER" id="PTHR43236">
    <property type="entry name" value="ANTITOXIN HIGA1"/>
    <property type="match status" value="1"/>
</dbReference>
<evidence type="ECO:0000313" key="3">
    <source>
        <dbReference type="EMBL" id="OHU94762.1"/>
    </source>
</evidence>
<dbReference type="Pfam" id="PF01381">
    <property type="entry name" value="HTH_3"/>
    <property type="match status" value="1"/>
</dbReference>
<dbReference type="Gene3D" id="1.10.10.2910">
    <property type="match status" value="1"/>
</dbReference>
<feature type="domain" description="HTH cro/C1-type" evidence="2">
    <location>
        <begin position="13"/>
        <end position="67"/>
    </location>
</feature>
<keyword evidence="4" id="KW-1185">Reference proteome</keyword>
<dbReference type="Gene3D" id="1.10.260.40">
    <property type="entry name" value="lambda repressor-like DNA-binding domains"/>
    <property type="match status" value="1"/>
</dbReference>
<dbReference type="InterPro" id="IPR010982">
    <property type="entry name" value="Lambda_DNA-bd_dom_sf"/>
</dbReference>
<dbReference type="AlphaFoldDB" id="A0A1S1N614"/>
<dbReference type="Proteomes" id="UP000180253">
    <property type="component" value="Unassembled WGS sequence"/>
</dbReference>
<sequence length="393" mass="44734">MRAGIGGFQGARLTQAREVLGISKSDLATMVSVSPASVTNWESGKLKPEIEKVEALSRCLNQPIEWFIKELSDGADSTYFYRSMASSSRRGRMTTKVRLNWLSELTETLSKYVSWPDIRLPENSTHFLQLSDEEIEVFALATREAAGVKSGPVPNMVLAIENCGAFVTRDEIGYQKIDGTSFWCPNTKRPFVFLADDKSNGCRSRFNAAHELGHLVLHKFVTDGEHKKHHAEIERQAHLFAGAFLMPERAFLNEVKYVTVESLLALKMKWKVSIAAMIMRLHHLEVIDDAQKLNLYKRLSARKWRTKEPFDDKIEFEIPRVLPRTVNLITENLMSKLELVHELVLSPHIAEKLMSLPMGYFDDAHHMDNVVELKSRYRSGNVKSEKADVVKIF</sequence>
<comment type="caution">
    <text evidence="3">The sequence shown here is derived from an EMBL/GenBank/DDBJ whole genome shotgun (WGS) entry which is preliminary data.</text>
</comment>
<dbReference type="PANTHER" id="PTHR43236:SF1">
    <property type="entry name" value="BLL7220 PROTEIN"/>
    <property type="match status" value="1"/>
</dbReference>
<dbReference type="STRING" id="327939.BIW53_12050"/>
<protein>
    <recommendedName>
        <fullName evidence="2">HTH cro/C1-type domain-containing protein</fullName>
    </recommendedName>
</protein>
<dbReference type="PROSITE" id="PS50943">
    <property type="entry name" value="HTH_CROC1"/>
    <property type="match status" value="1"/>
</dbReference>
<dbReference type="CDD" id="cd00093">
    <property type="entry name" value="HTH_XRE"/>
    <property type="match status" value="1"/>
</dbReference>
<gene>
    <name evidence="3" type="ORF">BIW53_12050</name>
</gene>
<evidence type="ECO:0000313" key="4">
    <source>
        <dbReference type="Proteomes" id="UP000180253"/>
    </source>
</evidence>
<evidence type="ECO:0000259" key="2">
    <source>
        <dbReference type="PROSITE" id="PS50943"/>
    </source>
</evidence>
<evidence type="ECO:0000256" key="1">
    <source>
        <dbReference type="ARBA" id="ARBA00007227"/>
    </source>
</evidence>